<dbReference type="WBParaSite" id="PSU_v2.g11384.t1">
    <property type="protein sequence ID" value="PSU_v2.g11384.t1"/>
    <property type="gene ID" value="PSU_v2.g11384"/>
</dbReference>
<protein>
    <submittedName>
        <fullName evidence="3">Uncharacterized protein</fullName>
    </submittedName>
</protein>
<feature type="compositionally biased region" description="Polar residues" evidence="1">
    <location>
        <begin position="125"/>
        <end position="147"/>
    </location>
</feature>
<name>A0A914XVX5_9BILA</name>
<feature type="compositionally biased region" description="Low complexity" evidence="1">
    <location>
        <begin position="155"/>
        <end position="182"/>
    </location>
</feature>
<dbReference type="Proteomes" id="UP000887577">
    <property type="component" value="Unplaced"/>
</dbReference>
<proteinExistence type="predicted"/>
<organism evidence="2 3">
    <name type="scientific">Panagrolaimus superbus</name>
    <dbReference type="NCBI Taxonomy" id="310955"/>
    <lineage>
        <taxon>Eukaryota</taxon>
        <taxon>Metazoa</taxon>
        <taxon>Ecdysozoa</taxon>
        <taxon>Nematoda</taxon>
        <taxon>Chromadorea</taxon>
        <taxon>Rhabditida</taxon>
        <taxon>Tylenchina</taxon>
        <taxon>Panagrolaimomorpha</taxon>
        <taxon>Panagrolaimoidea</taxon>
        <taxon>Panagrolaimidae</taxon>
        <taxon>Panagrolaimus</taxon>
    </lineage>
</organism>
<evidence type="ECO:0000313" key="3">
    <source>
        <dbReference type="WBParaSite" id="PSU_v2.g11384.t1"/>
    </source>
</evidence>
<accession>A0A914XVX5</accession>
<evidence type="ECO:0000313" key="2">
    <source>
        <dbReference type="Proteomes" id="UP000887577"/>
    </source>
</evidence>
<keyword evidence="2" id="KW-1185">Reference proteome</keyword>
<feature type="region of interest" description="Disordered" evidence="1">
    <location>
        <begin position="21"/>
        <end position="182"/>
    </location>
</feature>
<evidence type="ECO:0000256" key="1">
    <source>
        <dbReference type="SAM" id="MobiDB-lite"/>
    </source>
</evidence>
<reference evidence="3" key="1">
    <citation type="submission" date="2022-11" db="UniProtKB">
        <authorList>
            <consortium name="WormBaseParasite"/>
        </authorList>
    </citation>
    <scope>IDENTIFICATION</scope>
</reference>
<dbReference type="AlphaFoldDB" id="A0A914XVX5"/>
<feature type="compositionally biased region" description="Polar residues" evidence="1">
    <location>
        <begin position="66"/>
        <end position="76"/>
    </location>
</feature>
<sequence>MKNLLVQFLNAAERHISFCREQHAKTGHRAPKTSGGGNKPRSNSQPRNPPSRSPSQSRSSSRRPSTKANNNISPVSTGYGRAPATGASTKGRPIANSAGIRTSHLPTPVKRSNSAPRTVHAIPKTASSGYGQHGSTSGPRKSIPTSNGRDERRAPSTGKAASTSTSSTTSGRRPSQTRSKRQ</sequence>